<dbReference type="VEuPathDB" id="VectorBase:AALB001501"/>
<evidence type="ECO:0000313" key="3">
    <source>
        <dbReference type="Proteomes" id="UP000069272"/>
    </source>
</evidence>
<accession>A0A182F4W0</accession>
<dbReference type="AlphaFoldDB" id="A0A182F4W0"/>
<dbReference type="EnsemblMetazoa" id="AALB001501-RA">
    <property type="protein sequence ID" value="AALB001501-PA"/>
    <property type="gene ID" value="AALB001501"/>
</dbReference>
<evidence type="ECO:0000313" key="2">
    <source>
        <dbReference type="EnsemblMetazoa" id="AALB001501-PA"/>
    </source>
</evidence>
<dbReference type="Proteomes" id="UP000069272">
    <property type="component" value="Chromosome 2L"/>
</dbReference>
<proteinExistence type="predicted"/>
<organism evidence="2 3">
    <name type="scientific">Anopheles albimanus</name>
    <name type="common">New world malaria mosquito</name>
    <dbReference type="NCBI Taxonomy" id="7167"/>
    <lineage>
        <taxon>Eukaryota</taxon>
        <taxon>Metazoa</taxon>
        <taxon>Ecdysozoa</taxon>
        <taxon>Arthropoda</taxon>
        <taxon>Hexapoda</taxon>
        <taxon>Insecta</taxon>
        <taxon>Pterygota</taxon>
        <taxon>Neoptera</taxon>
        <taxon>Endopterygota</taxon>
        <taxon>Diptera</taxon>
        <taxon>Nematocera</taxon>
        <taxon>Culicoidea</taxon>
        <taxon>Culicidae</taxon>
        <taxon>Anophelinae</taxon>
        <taxon>Anopheles</taxon>
    </lineage>
</organism>
<sequence>MTSRSPPEKRRRSSVSAGGRRKGKRKCQPSIASNSLLAGRS</sequence>
<feature type="compositionally biased region" description="Polar residues" evidence="1">
    <location>
        <begin position="30"/>
        <end position="41"/>
    </location>
</feature>
<evidence type="ECO:0000256" key="1">
    <source>
        <dbReference type="SAM" id="MobiDB-lite"/>
    </source>
</evidence>
<feature type="region of interest" description="Disordered" evidence="1">
    <location>
        <begin position="1"/>
        <end position="41"/>
    </location>
</feature>
<reference evidence="2" key="2">
    <citation type="submission" date="2022-08" db="UniProtKB">
        <authorList>
            <consortium name="EnsemblMetazoa"/>
        </authorList>
    </citation>
    <scope>IDENTIFICATION</scope>
    <source>
        <strain evidence="2">STECLA/ALBI9_A</strain>
    </source>
</reference>
<keyword evidence="3" id="KW-1185">Reference proteome</keyword>
<protein>
    <submittedName>
        <fullName evidence="2">Uncharacterized protein</fullName>
    </submittedName>
</protein>
<feature type="compositionally biased region" description="Basic residues" evidence="1">
    <location>
        <begin position="9"/>
        <end position="27"/>
    </location>
</feature>
<name>A0A182F4W0_ANOAL</name>
<reference evidence="2 3" key="1">
    <citation type="journal article" date="2017" name="G3 (Bethesda)">
        <title>The Physical Genome Mapping of Anopheles albimanus Corrected Scaffold Misassemblies and Identified Interarm Rearrangements in Genus Anopheles.</title>
        <authorList>
            <person name="Artemov G.N."/>
            <person name="Peery A.N."/>
            <person name="Jiang X."/>
            <person name="Tu Z."/>
            <person name="Stegniy V.N."/>
            <person name="Sharakhova M.V."/>
            <person name="Sharakhov I.V."/>
        </authorList>
    </citation>
    <scope>NUCLEOTIDE SEQUENCE [LARGE SCALE GENOMIC DNA]</scope>
    <source>
        <strain evidence="2 3">ALBI9_A</strain>
    </source>
</reference>